<evidence type="ECO:0000313" key="2">
    <source>
        <dbReference type="EMBL" id="EJK76599.1"/>
    </source>
</evidence>
<dbReference type="PANTHER" id="PTHR13593">
    <property type="match status" value="1"/>
</dbReference>
<sequence length="354" mass="39066">MNWPTTQQEQEDNKERRLGGRRLHEVTWLMAHNAHANTVGNPIAEAVANQRLRIYDQLSIVGVRGLMLDVRWAQGAIKLVHGPVDYGLLSDVLLNEVVPFMDSNRNSVITLDLQTLGDQDLLMNGLRNLLASVNLTGFTDKIFRINDDKWSNHTNWPTLDELRSAGQRIIVLSDSQIIQSSHIGIMWKFNITRLESRLQVNPNLLGGGDNGWGVLFPRVLACTEANGQHLAPNYIAVDWADVGEGKQVVDYLNGVIDTIGTGERCIADENCATGSCNRSSKRCQCQLCEGLGCPGCSPSQTCALEDKGEHICAVPSMGFASQDYQSDAMGKISFSVPTTMPCIVLILFLFVRNK</sequence>
<dbReference type="PANTHER" id="PTHR13593:SF140">
    <property type="entry name" value="PLC-LIKE PHOSPHODIESTERASE"/>
    <property type="match status" value="1"/>
</dbReference>
<evidence type="ECO:0008006" key="4">
    <source>
        <dbReference type="Google" id="ProtNLM"/>
    </source>
</evidence>
<dbReference type="InterPro" id="IPR017946">
    <property type="entry name" value="PLC-like_Pdiesterase_TIM-brl"/>
</dbReference>
<dbReference type="GO" id="GO:0008081">
    <property type="term" value="F:phosphoric diester hydrolase activity"/>
    <property type="evidence" value="ECO:0007669"/>
    <property type="project" value="InterPro"/>
</dbReference>
<keyword evidence="3" id="KW-1185">Reference proteome</keyword>
<dbReference type="SUPFAM" id="SSF51695">
    <property type="entry name" value="PLC-like phosphodiesterases"/>
    <property type="match status" value="1"/>
</dbReference>
<dbReference type="Gene3D" id="3.20.20.190">
    <property type="entry name" value="Phosphatidylinositol (PI) phosphodiesterase"/>
    <property type="match status" value="1"/>
</dbReference>
<dbReference type="GO" id="GO:0006629">
    <property type="term" value="P:lipid metabolic process"/>
    <property type="evidence" value="ECO:0007669"/>
    <property type="project" value="InterPro"/>
</dbReference>
<dbReference type="Pfam" id="PF26146">
    <property type="entry name" value="PI-PLC_X"/>
    <property type="match status" value="1"/>
</dbReference>
<dbReference type="EMBL" id="AGNL01001950">
    <property type="protein sequence ID" value="EJK76599.1"/>
    <property type="molecule type" value="Genomic_DNA"/>
</dbReference>
<gene>
    <name evidence="2" type="ORF">THAOC_01626</name>
</gene>
<protein>
    <recommendedName>
        <fullName evidence="4">Phosphatidylinositol-specific phospholipase C X domain-containing protein</fullName>
    </recommendedName>
</protein>
<name>K0THX3_THAOC</name>
<dbReference type="AlphaFoldDB" id="K0THX3"/>
<keyword evidence="1" id="KW-1133">Transmembrane helix</keyword>
<evidence type="ECO:0000256" key="1">
    <source>
        <dbReference type="SAM" id="Phobius"/>
    </source>
</evidence>
<proteinExistence type="predicted"/>
<dbReference type="OrthoDB" id="7984201at2759"/>
<organism evidence="2 3">
    <name type="scientific">Thalassiosira oceanica</name>
    <name type="common">Marine diatom</name>
    <dbReference type="NCBI Taxonomy" id="159749"/>
    <lineage>
        <taxon>Eukaryota</taxon>
        <taxon>Sar</taxon>
        <taxon>Stramenopiles</taxon>
        <taxon>Ochrophyta</taxon>
        <taxon>Bacillariophyta</taxon>
        <taxon>Coscinodiscophyceae</taxon>
        <taxon>Thalassiosirophycidae</taxon>
        <taxon>Thalassiosirales</taxon>
        <taxon>Thalassiosiraceae</taxon>
        <taxon>Thalassiosira</taxon>
    </lineage>
</organism>
<accession>K0THX3</accession>
<feature type="transmembrane region" description="Helical" evidence="1">
    <location>
        <begin position="332"/>
        <end position="351"/>
    </location>
</feature>
<reference evidence="2 3" key="1">
    <citation type="journal article" date="2012" name="Genome Biol.">
        <title>Genome and low-iron response of an oceanic diatom adapted to chronic iron limitation.</title>
        <authorList>
            <person name="Lommer M."/>
            <person name="Specht M."/>
            <person name="Roy A.S."/>
            <person name="Kraemer L."/>
            <person name="Andreson R."/>
            <person name="Gutowska M.A."/>
            <person name="Wolf J."/>
            <person name="Bergner S.V."/>
            <person name="Schilhabel M.B."/>
            <person name="Klostermeier U.C."/>
            <person name="Beiko R.G."/>
            <person name="Rosenstiel P."/>
            <person name="Hippler M."/>
            <person name="Laroche J."/>
        </authorList>
    </citation>
    <scope>NUCLEOTIDE SEQUENCE [LARGE SCALE GENOMIC DNA]</scope>
    <source>
        <strain evidence="2 3">CCMP1005</strain>
    </source>
</reference>
<keyword evidence="1" id="KW-0812">Transmembrane</keyword>
<keyword evidence="1" id="KW-0472">Membrane</keyword>
<dbReference type="Proteomes" id="UP000266841">
    <property type="component" value="Unassembled WGS sequence"/>
</dbReference>
<evidence type="ECO:0000313" key="3">
    <source>
        <dbReference type="Proteomes" id="UP000266841"/>
    </source>
</evidence>
<comment type="caution">
    <text evidence="2">The sequence shown here is derived from an EMBL/GenBank/DDBJ whole genome shotgun (WGS) entry which is preliminary data.</text>
</comment>
<dbReference type="InterPro" id="IPR051057">
    <property type="entry name" value="PI-PLC_domain"/>
</dbReference>